<comment type="caution">
    <text evidence="2">The sequence shown here is derived from an EMBL/GenBank/DDBJ whole genome shotgun (WGS) entry which is preliminary data.</text>
</comment>
<dbReference type="EMBL" id="JAIVGD010000026">
    <property type="protein sequence ID" value="KAH0740633.1"/>
    <property type="molecule type" value="Genomic_DNA"/>
</dbReference>
<dbReference type="PANTHER" id="PTHR34222:SF99">
    <property type="entry name" value="PROTEIN, PUTATIVE-RELATED"/>
    <property type="match status" value="1"/>
</dbReference>
<feature type="compositionally biased region" description="Gly residues" evidence="1">
    <location>
        <begin position="49"/>
        <end position="66"/>
    </location>
</feature>
<dbReference type="Proteomes" id="UP000826656">
    <property type="component" value="Unassembled WGS sequence"/>
</dbReference>
<dbReference type="PANTHER" id="PTHR34222">
    <property type="entry name" value="GAG_PRE-INTEGRS DOMAIN-CONTAINING PROTEIN"/>
    <property type="match status" value="1"/>
</dbReference>
<evidence type="ECO:0000256" key="1">
    <source>
        <dbReference type="SAM" id="MobiDB-lite"/>
    </source>
</evidence>
<evidence type="ECO:0000313" key="2">
    <source>
        <dbReference type="EMBL" id="KAH0740633.1"/>
    </source>
</evidence>
<sequence length="125" mass="13456">MLIQDESHKVLFGEQLGDNYAINHTTLLSNKIEGTCNIDPTTLFTNRPRGGGYASSGSRSGGGVGSSGASSSMSRRPSPYCEICDLRGHTKEACFKAMQSNHCNMKGHTTDNCYKLIGYPADFKG</sequence>
<name>A0ABQ7U2E3_SOLTU</name>
<keyword evidence="3" id="KW-1185">Reference proteome</keyword>
<gene>
    <name evidence="2" type="ORF">KY290_033676</name>
</gene>
<evidence type="ECO:0000313" key="3">
    <source>
        <dbReference type="Proteomes" id="UP000826656"/>
    </source>
</evidence>
<organism evidence="2 3">
    <name type="scientific">Solanum tuberosum</name>
    <name type="common">Potato</name>
    <dbReference type="NCBI Taxonomy" id="4113"/>
    <lineage>
        <taxon>Eukaryota</taxon>
        <taxon>Viridiplantae</taxon>
        <taxon>Streptophyta</taxon>
        <taxon>Embryophyta</taxon>
        <taxon>Tracheophyta</taxon>
        <taxon>Spermatophyta</taxon>
        <taxon>Magnoliopsida</taxon>
        <taxon>eudicotyledons</taxon>
        <taxon>Gunneridae</taxon>
        <taxon>Pentapetalae</taxon>
        <taxon>asterids</taxon>
        <taxon>lamiids</taxon>
        <taxon>Solanales</taxon>
        <taxon>Solanaceae</taxon>
        <taxon>Solanoideae</taxon>
        <taxon>Solaneae</taxon>
        <taxon>Solanum</taxon>
    </lineage>
</organism>
<accession>A0ABQ7U2E3</accession>
<evidence type="ECO:0008006" key="4">
    <source>
        <dbReference type="Google" id="ProtNLM"/>
    </source>
</evidence>
<feature type="region of interest" description="Disordered" evidence="1">
    <location>
        <begin position="42"/>
        <end position="78"/>
    </location>
</feature>
<feature type="compositionally biased region" description="Low complexity" evidence="1">
    <location>
        <begin position="67"/>
        <end position="78"/>
    </location>
</feature>
<proteinExistence type="predicted"/>
<reference evidence="2 3" key="1">
    <citation type="journal article" date="2021" name="bioRxiv">
        <title>Chromosome-scale and haplotype-resolved genome assembly of a tetraploid potato cultivar.</title>
        <authorList>
            <person name="Sun H."/>
            <person name="Jiao W.-B."/>
            <person name="Krause K."/>
            <person name="Campoy J.A."/>
            <person name="Goel M."/>
            <person name="Folz-Donahue K."/>
            <person name="Kukat C."/>
            <person name="Huettel B."/>
            <person name="Schneeberger K."/>
        </authorList>
    </citation>
    <scope>NUCLEOTIDE SEQUENCE [LARGE SCALE GENOMIC DNA]</scope>
    <source>
        <strain evidence="2">SolTubOtavaFocal</strain>
        <tissue evidence="2">Leaves</tissue>
    </source>
</reference>
<protein>
    <recommendedName>
        <fullName evidence="4">Transcription factor interactor and regulator CCHC(Zn) family</fullName>
    </recommendedName>
</protein>